<evidence type="ECO:0000256" key="7">
    <source>
        <dbReference type="ARBA" id="ARBA00022781"/>
    </source>
</evidence>
<geneLocation type="mitochondrion" evidence="14"/>
<keyword evidence="7 12" id="KW-0375">Hydrogen ion transport</keyword>
<evidence type="ECO:0000256" key="9">
    <source>
        <dbReference type="ARBA" id="ARBA00023065"/>
    </source>
</evidence>
<accession>A0A6G6CFW2</accession>
<feature type="transmembrane region" description="Helical" evidence="13">
    <location>
        <begin position="6"/>
        <end position="31"/>
    </location>
</feature>
<reference evidence="14" key="1">
    <citation type="journal article" date="2020" name="Mitochondrial DNA Part B Resour">
        <title>The complete mitogenome of the fairy shrimp Streptocephalus cafer (Loven, 1847) (Crustacea: Branchiopoda: Anostraca) from an ephemeral pond in Botswana, southern Africa.</title>
        <authorList>
            <person name="Tladi M."/>
            <person name="Dalu T."/>
            <person name="Rogers D.C."/>
            <person name="Nyamukondiwa C."/>
            <person name="Parbhu S.P."/>
            <person name="Teske P.R."/>
            <person name="Emami-Khoyi A."/>
            <person name="Wasserman R.J."/>
        </authorList>
    </citation>
    <scope>NUCLEOTIDE SEQUENCE</scope>
</reference>
<comment type="subcellular location">
    <subcellularLocation>
        <location evidence="1 12">Mitochondrion membrane</location>
        <topology evidence="1 12">Single-pass membrane protein</topology>
    </subcellularLocation>
</comment>
<dbReference type="AlphaFoldDB" id="A0A6G6CFW2"/>
<dbReference type="GeneID" id="54098663"/>
<evidence type="ECO:0000256" key="6">
    <source>
        <dbReference type="ARBA" id="ARBA00022692"/>
    </source>
</evidence>
<dbReference type="GO" id="GO:0045259">
    <property type="term" value="C:proton-transporting ATP synthase complex"/>
    <property type="evidence" value="ECO:0007669"/>
    <property type="project" value="UniProtKB-KW"/>
</dbReference>
<organism evidence="14">
    <name type="scientific">Streptocephalus cafer</name>
    <dbReference type="NCBI Taxonomy" id="270797"/>
    <lineage>
        <taxon>Eukaryota</taxon>
        <taxon>Metazoa</taxon>
        <taxon>Ecdysozoa</taxon>
        <taxon>Arthropoda</taxon>
        <taxon>Crustacea</taxon>
        <taxon>Branchiopoda</taxon>
        <taxon>Anostraca</taxon>
        <taxon>Streptocephalidae</taxon>
        <taxon>Streptocephalus</taxon>
    </lineage>
</organism>
<evidence type="ECO:0000256" key="13">
    <source>
        <dbReference type="SAM" id="Phobius"/>
    </source>
</evidence>
<name>A0A6G6CFW2_9CRUS</name>
<evidence type="ECO:0000256" key="3">
    <source>
        <dbReference type="ARBA" id="ARBA00011291"/>
    </source>
</evidence>
<proteinExistence type="inferred from homology"/>
<keyword evidence="8 13" id="KW-1133">Transmembrane helix</keyword>
<evidence type="ECO:0000313" key="14">
    <source>
        <dbReference type="EMBL" id="QID91180.1"/>
    </source>
</evidence>
<sequence>MPQMAPLPWLTVMIFTFLIILFIMSLTYFNFKPSINSISEKSNESNNINWKW</sequence>
<dbReference type="RefSeq" id="YP_009742818.1">
    <property type="nucleotide sequence ID" value="NC_046688.1"/>
</dbReference>
<evidence type="ECO:0000256" key="12">
    <source>
        <dbReference type="RuleBase" id="RU003661"/>
    </source>
</evidence>
<evidence type="ECO:0000256" key="1">
    <source>
        <dbReference type="ARBA" id="ARBA00004304"/>
    </source>
</evidence>
<keyword evidence="4 12" id="KW-0813">Transport</keyword>
<dbReference type="InterPro" id="IPR001421">
    <property type="entry name" value="ATP8_metazoa"/>
</dbReference>
<dbReference type="CTD" id="4509"/>
<evidence type="ECO:0000256" key="11">
    <source>
        <dbReference type="ARBA" id="ARBA00023136"/>
    </source>
</evidence>
<comment type="similarity">
    <text evidence="2 12">Belongs to the ATPase protein 8 family.</text>
</comment>
<keyword evidence="9 12" id="KW-0406">Ion transport</keyword>
<dbReference type="GO" id="GO:0031966">
    <property type="term" value="C:mitochondrial membrane"/>
    <property type="evidence" value="ECO:0007669"/>
    <property type="project" value="UniProtKB-SubCell"/>
</dbReference>
<keyword evidence="10 12" id="KW-0496">Mitochondrion</keyword>
<dbReference type="EMBL" id="MN720104">
    <property type="protein sequence ID" value="QID91180.1"/>
    <property type="molecule type" value="Genomic_DNA"/>
</dbReference>
<keyword evidence="6 12" id="KW-0812">Transmembrane</keyword>
<dbReference type="GO" id="GO:0015986">
    <property type="term" value="P:proton motive force-driven ATP synthesis"/>
    <property type="evidence" value="ECO:0007669"/>
    <property type="project" value="InterPro"/>
</dbReference>
<evidence type="ECO:0000256" key="8">
    <source>
        <dbReference type="ARBA" id="ARBA00022989"/>
    </source>
</evidence>
<evidence type="ECO:0000256" key="2">
    <source>
        <dbReference type="ARBA" id="ARBA00008892"/>
    </source>
</evidence>
<evidence type="ECO:0000256" key="5">
    <source>
        <dbReference type="ARBA" id="ARBA00022547"/>
    </source>
</evidence>
<evidence type="ECO:0000256" key="10">
    <source>
        <dbReference type="ARBA" id="ARBA00023128"/>
    </source>
</evidence>
<dbReference type="GO" id="GO:0015078">
    <property type="term" value="F:proton transmembrane transporter activity"/>
    <property type="evidence" value="ECO:0007669"/>
    <property type="project" value="InterPro"/>
</dbReference>
<keyword evidence="5 12" id="KW-0138">CF(0)</keyword>
<comment type="subunit">
    <text evidence="3">F-type ATPases have 2 components, CF(1) - the catalytic core - and CF(0) - the membrane proton channel.</text>
</comment>
<gene>
    <name evidence="14" type="primary">ATP8</name>
</gene>
<evidence type="ECO:0000256" key="4">
    <source>
        <dbReference type="ARBA" id="ARBA00022448"/>
    </source>
</evidence>
<keyword evidence="11 13" id="KW-0472">Membrane</keyword>
<dbReference type="Pfam" id="PF00895">
    <property type="entry name" value="ATP-synt_8"/>
    <property type="match status" value="1"/>
</dbReference>
<protein>
    <recommendedName>
        <fullName evidence="12">ATP synthase complex subunit 8</fullName>
    </recommendedName>
</protein>